<feature type="domain" description="Fibronectin type-III" evidence="22">
    <location>
        <begin position="678"/>
        <end position="773"/>
    </location>
</feature>
<dbReference type="InterPro" id="IPR036116">
    <property type="entry name" value="FN3_sf"/>
</dbReference>
<sequence length="1165" mass="128487">MDRNRKRVPGFAAMLLILLSHMTSALEVPLDPKVLEGLPQPPTITLQSPKDYIFDPRENIVIHCEAKGKPHPSFLWTRNGTHFEVEKDSKVLMKPGSGTLVIDISGEKAEAYEGTYQCTAHNEHGTAVSNSIVIRQSRSPLWSKERNEAIAVQMGGSLVLKCRPPAGLPPPVIFWMDNNFQRLPLDQRVSQALNGDLYFSNVLPEDTRSDYICYARFPHTQTIQQKQPISVTVLDTGLIPLSPFSVNPALPPLPALTSPNIHTHLNLASTPTAKGVNISYSKSPNRCRVLIRSCVLVFSDSPDGERRPRFMMPQGATSTKMVLRGETLELECIADGLPTPEISWQKDGGELPSSRMSFYNYKKTLKVSDVNEADGGDYRCTATNNLGTAHHIIKVTVKAAPFWVSAPRNLILAPNETGILTCRVNGTPKPLITWLVNGVSLENAPEDHSRKVDDDTVILSNVQSGSSAVYQCNASNEFGYLMANAFVNVLAEPPRVLSPPNQVYQVITNNPALLHCASFGSPIPAITWFKDSQTSIKSGDSYVIHENGTLEIIVAQPVNSGKYTCIATNNLGIKENHVKLEVKEPTRILKQPEYKVVQSGMSAVFECKVKHDPTLDPTVTWLKDNRELPDGRFEVNMESLTIKNVTEEDEGTYTCIMNTTLDQDSASAMLTVVEKPDPPTDLELTDQTERSVHLTWIPGDEHNSPTEKFLIQYEDLLHQPGVWINLTEASGTSTTAQLNLSPYVYYSFRVLAMNHVGYSHPSQPSSQYRTNPAAPDENPSDVECLGTMPGDLVISWTPLTGFQANGPSLEYKVLWRQKDTDEDWSSQNVGNASEFVVSGAPIYVPYEVKVQALNDYGNGPEPEVVIGHSGGDLPLSAPESVQIMVHNSTLAEVHWEPVSFSSVRGKLQGYKVYYRREEDTEQQELVLTFSGNRSEGRLPGLQPYSTYNLTIRVLNNKGEGPPSPSQTFKTPEGVPGPPSFLNAINPSLDTLTLQWGPPASNNGRLAGYTLKYQPVNNTNELGPVKVMTFLANETTTTLGNLNSSMLYKFYLSAKTIKGSGPVITEEAFTVMDTTIASRQVDIATQGWFIGLMCAIALLILVLLIVCFIKRNKGGKYPVKEKEDAHQDPEIQPMKEDDGTFGEYSDTEDHKPLRAAGRRPTDGAPR</sequence>
<keyword evidence="6 20" id="KW-0732">Signal</keyword>
<dbReference type="GO" id="GO:0007420">
    <property type="term" value="P:brain development"/>
    <property type="evidence" value="ECO:0007669"/>
    <property type="project" value="TreeGrafter"/>
</dbReference>
<dbReference type="FunFam" id="2.60.40.10:FF:000238">
    <property type="entry name" value="Neuronal cell adhesion molecule"/>
    <property type="match status" value="1"/>
</dbReference>
<dbReference type="Ensembl" id="ENSGACT00000058108.1">
    <property type="protein sequence ID" value="ENSGACP00000060323.1"/>
    <property type="gene ID" value="ENSGACG00000018875.2"/>
</dbReference>
<evidence type="ECO:0000256" key="2">
    <source>
        <dbReference type="ARBA" id="ARBA00004624"/>
    </source>
</evidence>
<dbReference type="PROSITE" id="PS50835">
    <property type="entry name" value="IG_LIKE"/>
    <property type="match status" value="6"/>
</dbReference>
<feature type="domain" description="Ig-like" evidence="21">
    <location>
        <begin position="308"/>
        <end position="396"/>
    </location>
</feature>
<feature type="compositionally biased region" description="Basic and acidic residues" evidence="18">
    <location>
        <begin position="1117"/>
        <end position="1137"/>
    </location>
</feature>
<dbReference type="GO" id="GO:0007411">
    <property type="term" value="P:axon guidance"/>
    <property type="evidence" value="ECO:0007669"/>
    <property type="project" value="TreeGrafter"/>
</dbReference>
<dbReference type="SUPFAM" id="SSF48726">
    <property type="entry name" value="Immunoglobulin"/>
    <property type="match status" value="6"/>
</dbReference>
<keyword evidence="14" id="KW-0393">Immunoglobulin domain</keyword>
<evidence type="ECO:0000256" key="6">
    <source>
        <dbReference type="ARBA" id="ARBA00022729"/>
    </source>
</evidence>
<evidence type="ECO:0000256" key="19">
    <source>
        <dbReference type="SAM" id="Phobius"/>
    </source>
</evidence>
<evidence type="ECO:0000256" key="15">
    <source>
        <dbReference type="ARBA" id="ARBA00060042"/>
    </source>
</evidence>
<keyword evidence="7" id="KW-0677">Repeat</keyword>
<reference evidence="23" key="2">
    <citation type="submission" date="2025-08" db="UniProtKB">
        <authorList>
            <consortium name="Ensembl"/>
        </authorList>
    </citation>
    <scope>IDENTIFICATION</scope>
</reference>
<keyword evidence="4" id="KW-1003">Cell membrane</keyword>
<dbReference type="PROSITE" id="PS00290">
    <property type="entry name" value="IG_MHC"/>
    <property type="match status" value="1"/>
</dbReference>
<dbReference type="FunFam" id="2.60.40.10:FF:000078">
    <property type="entry name" value="Neuronal cell adhesion molecule"/>
    <property type="match status" value="1"/>
</dbReference>
<dbReference type="PROSITE" id="PS50853">
    <property type="entry name" value="FN3"/>
    <property type="match status" value="4"/>
</dbReference>
<keyword evidence="5 19" id="KW-0812">Transmembrane</keyword>
<keyword evidence="9 19" id="KW-1133">Transmembrane helix</keyword>
<keyword evidence="8" id="KW-0130">Cell adhesion</keyword>
<proteinExistence type="inferred from homology"/>
<dbReference type="CDD" id="cd00063">
    <property type="entry name" value="FN3"/>
    <property type="match status" value="4"/>
</dbReference>
<feature type="domain" description="Ig-like" evidence="21">
    <location>
        <begin position="585"/>
        <end position="671"/>
    </location>
</feature>
<dbReference type="AlphaFoldDB" id="A0AAQ4RCI1"/>
<evidence type="ECO:0000256" key="20">
    <source>
        <dbReference type="SAM" id="SignalP"/>
    </source>
</evidence>
<evidence type="ECO:0000256" key="11">
    <source>
        <dbReference type="ARBA" id="ARBA00023157"/>
    </source>
</evidence>
<evidence type="ECO:0000256" key="13">
    <source>
        <dbReference type="ARBA" id="ARBA00023273"/>
    </source>
</evidence>
<feature type="domain" description="Ig-like" evidence="21">
    <location>
        <begin position="494"/>
        <end position="581"/>
    </location>
</feature>
<evidence type="ECO:0000256" key="12">
    <source>
        <dbReference type="ARBA" id="ARBA00023180"/>
    </source>
</evidence>
<dbReference type="InterPro" id="IPR007110">
    <property type="entry name" value="Ig-like_dom"/>
</dbReference>
<dbReference type="FunFam" id="2.60.40.10:FF:000038">
    <property type="entry name" value="Neuronal cell adhesion molecule"/>
    <property type="match status" value="1"/>
</dbReference>
<evidence type="ECO:0000256" key="5">
    <source>
        <dbReference type="ARBA" id="ARBA00022692"/>
    </source>
</evidence>
<dbReference type="Pfam" id="PF00041">
    <property type="entry name" value="fn3"/>
    <property type="match status" value="4"/>
</dbReference>
<dbReference type="InterPro" id="IPR013783">
    <property type="entry name" value="Ig-like_fold"/>
</dbReference>
<dbReference type="FunFam" id="2.60.40.10:FF:000028">
    <property type="entry name" value="Neuronal cell adhesion molecule"/>
    <property type="match status" value="1"/>
</dbReference>
<dbReference type="Proteomes" id="UP000007635">
    <property type="component" value="Chromosome IV"/>
</dbReference>
<evidence type="ECO:0000256" key="16">
    <source>
        <dbReference type="ARBA" id="ARBA00063896"/>
    </source>
</evidence>
<dbReference type="GeneTree" id="ENSGT00940000155419"/>
<feature type="domain" description="Ig-like" evidence="21">
    <location>
        <begin position="42"/>
        <end position="129"/>
    </location>
</feature>
<evidence type="ECO:0000256" key="9">
    <source>
        <dbReference type="ARBA" id="ARBA00022989"/>
    </source>
</evidence>
<comment type="subcellular location">
    <subcellularLocation>
        <location evidence="1">Cell membrane</location>
        <topology evidence="1">Single-pass type I membrane protein</topology>
    </subcellularLocation>
    <subcellularLocation>
        <location evidence="2">Cell projection</location>
        <location evidence="2">Growth cone</location>
    </subcellularLocation>
</comment>
<dbReference type="SMART" id="SM00409">
    <property type="entry name" value="IG"/>
    <property type="match status" value="6"/>
</dbReference>
<dbReference type="GO" id="GO:0009986">
    <property type="term" value="C:cell surface"/>
    <property type="evidence" value="ECO:0007669"/>
    <property type="project" value="UniProtKB-ARBA"/>
</dbReference>
<feature type="transmembrane region" description="Helical" evidence="19">
    <location>
        <begin position="1087"/>
        <end position="1108"/>
    </location>
</feature>
<feature type="domain" description="Fibronectin type-III" evidence="22">
    <location>
        <begin position="877"/>
        <end position="973"/>
    </location>
</feature>
<dbReference type="FunFam" id="2.60.40.10:FF:000005">
    <property type="entry name" value="Neuronal cell adhesion molecule"/>
    <property type="match status" value="1"/>
</dbReference>
<feature type="domain" description="Fibronectin type-III" evidence="22">
    <location>
        <begin position="977"/>
        <end position="1073"/>
    </location>
</feature>
<evidence type="ECO:0000259" key="22">
    <source>
        <dbReference type="PROSITE" id="PS50853"/>
    </source>
</evidence>
<evidence type="ECO:0000256" key="3">
    <source>
        <dbReference type="ARBA" id="ARBA00008588"/>
    </source>
</evidence>
<feature type="signal peptide" evidence="20">
    <location>
        <begin position="1"/>
        <end position="25"/>
    </location>
</feature>
<dbReference type="SMART" id="SM00060">
    <property type="entry name" value="FN3"/>
    <property type="match status" value="4"/>
</dbReference>
<comment type="function">
    <text evidence="15">Neural cell adhesion molecule involved in the dynamics of cell adhesion and in the generation of transmembrane signals at tyrosine kinase receptors. During brain development, critical in multiple processes, including neuronal migration, axonal growth and fasciculation, and synaptogenesis. In the mature brain, plays a role in the dynamics of neuronal structure and function, including synaptic plasticity.</text>
</comment>
<dbReference type="PANTHER" id="PTHR44170">
    <property type="entry name" value="PROTEIN SIDEKICK"/>
    <property type="match status" value="1"/>
</dbReference>
<evidence type="ECO:0000256" key="10">
    <source>
        <dbReference type="ARBA" id="ARBA00023136"/>
    </source>
</evidence>
<evidence type="ECO:0000256" key="18">
    <source>
        <dbReference type="SAM" id="MobiDB-lite"/>
    </source>
</evidence>
<dbReference type="SUPFAM" id="SSF49265">
    <property type="entry name" value="Fibronectin type III"/>
    <property type="match status" value="2"/>
</dbReference>
<dbReference type="InterPro" id="IPR003006">
    <property type="entry name" value="Ig/MHC_CS"/>
</dbReference>
<dbReference type="FunFam" id="2.60.40.10:FF:000114">
    <property type="entry name" value="Neuronal cell adhesion molecule"/>
    <property type="match status" value="1"/>
</dbReference>
<feature type="region of interest" description="Disordered" evidence="18">
    <location>
        <begin position="1117"/>
        <end position="1165"/>
    </location>
</feature>
<dbReference type="Gene3D" id="2.60.40.10">
    <property type="entry name" value="Immunoglobulins"/>
    <property type="match status" value="10"/>
</dbReference>
<evidence type="ECO:0000313" key="24">
    <source>
        <dbReference type="Proteomes" id="UP000007635"/>
    </source>
</evidence>
<dbReference type="InterPro" id="IPR013098">
    <property type="entry name" value="Ig_I-set"/>
</dbReference>
<protein>
    <recommendedName>
        <fullName evidence="17">Neural cell adhesion molecule L1</fullName>
    </recommendedName>
</protein>
<evidence type="ECO:0000256" key="4">
    <source>
        <dbReference type="ARBA" id="ARBA00022475"/>
    </source>
</evidence>
<keyword evidence="11" id="KW-1015">Disulfide bond</keyword>
<reference evidence="23" key="3">
    <citation type="submission" date="2025-09" db="UniProtKB">
        <authorList>
            <consortium name="Ensembl"/>
        </authorList>
    </citation>
    <scope>IDENTIFICATION</scope>
</reference>
<comment type="subunit">
    <text evidence="16">Interacts with SHTN1; the interaction occurs in axonal growth cones. Interacts with isoform 2 of BSG.</text>
</comment>
<feature type="domain" description="Fibronectin type-III" evidence="22">
    <location>
        <begin position="778"/>
        <end position="872"/>
    </location>
</feature>
<feature type="chain" id="PRO_5043038461" description="Neural cell adhesion molecule L1" evidence="20">
    <location>
        <begin position="26"/>
        <end position="1165"/>
    </location>
</feature>
<dbReference type="FunFam" id="2.60.40.10:FF:000057">
    <property type="entry name" value="neural cell adhesion molecule L1"/>
    <property type="match status" value="1"/>
</dbReference>
<evidence type="ECO:0000256" key="1">
    <source>
        <dbReference type="ARBA" id="ARBA00004251"/>
    </source>
</evidence>
<dbReference type="Pfam" id="PF13882">
    <property type="entry name" value="Bravo_FIGEY"/>
    <property type="match status" value="1"/>
</dbReference>
<dbReference type="GO" id="GO:0098632">
    <property type="term" value="F:cell-cell adhesion mediator activity"/>
    <property type="evidence" value="ECO:0007669"/>
    <property type="project" value="TreeGrafter"/>
</dbReference>
<feature type="domain" description="Ig-like" evidence="21">
    <location>
        <begin position="140"/>
        <end position="230"/>
    </location>
</feature>
<keyword evidence="12" id="KW-0325">Glycoprotein</keyword>
<dbReference type="InterPro" id="IPR003599">
    <property type="entry name" value="Ig_sub"/>
</dbReference>
<dbReference type="InterPro" id="IPR036179">
    <property type="entry name" value="Ig-like_dom_sf"/>
</dbReference>
<keyword evidence="13" id="KW-0966">Cell projection</keyword>
<keyword evidence="24" id="KW-1185">Reference proteome</keyword>
<evidence type="ECO:0000256" key="8">
    <source>
        <dbReference type="ARBA" id="ARBA00022889"/>
    </source>
</evidence>
<evidence type="ECO:0000259" key="21">
    <source>
        <dbReference type="PROSITE" id="PS50835"/>
    </source>
</evidence>
<reference evidence="23 24" key="1">
    <citation type="journal article" date="2021" name="G3 (Bethesda)">
        <title>Improved contiguity of the threespine stickleback genome using long-read sequencing.</title>
        <authorList>
            <person name="Nath S."/>
            <person name="Shaw D.E."/>
            <person name="White M.A."/>
        </authorList>
    </citation>
    <scope>NUCLEOTIDE SEQUENCE [LARGE SCALE GENOMIC DNA]</scope>
    <source>
        <strain evidence="23 24">Lake Benthic</strain>
    </source>
</reference>
<dbReference type="GO" id="GO:0030426">
    <property type="term" value="C:growth cone"/>
    <property type="evidence" value="ECO:0007669"/>
    <property type="project" value="UniProtKB-SubCell"/>
</dbReference>
<evidence type="ECO:0000256" key="14">
    <source>
        <dbReference type="ARBA" id="ARBA00023319"/>
    </source>
</evidence>
<dbReference type="InterPro" id="IPR003598">
    <property type="entry name" value="Ig_sub2"/>
</dbReference>
<keyword evidence="10 19" id="KW-0472">Membrane</keyword>
<dbReference type="GO" id="GO:0005886">
    <property type="term" value="C:plasma membrane"/>
    <property type="evidence" value="ECO:0007669"/>
    <property type="project" value="UniProtKB-SubCell"/>
</dbReference>
<feature type="domain" description="Ig-like" evidence="21">
    <location>
        <begin position="401"/>
        <end position="488"/>
    </location>
</feature>
<evidence type="ECO:0000256" key="17">
    <source>
        <dbReference type="ARBA" id="ARBA00074488"/>
    </source>
</evidence>
<evidence type="ECO:0000313" key="23">
    <source>
        <dbReference type="Ensembl" id="ENSGACP00000060323.1"/>
    </source>
</evidence>
<accession>A0AAQ4RCI1</accession>
<dbReference type="Pfam" id="PF07679">
    <property type="entry name" value="I-set"/>
    <property type="match status" value="3"/>
</dbReference>
<comment type="similarity">
    <text evidence="3">Belongs to the immunoglobulin superfamily. L1/neurofascin/NgCAM family.</text>
</comment>
<dbReference type="SMART" id="SM00408">
    <property type="entry name" value="IGc2"/>
    <property type="match status" value="6"/>
</dbReference>
<name>A0AAQ4RCI1_GASAC</name>
<organism evidence="23 24">
    <name type="scientific">Gasterosteus aculeatus aculeatus</name>
    <name type="common">three-spined stickleback</name>
    <dbReference type="NCBI Taxonomy" id="481459"/>
    <lineage>
        <taxon>Eukaryota</taxon>
        <taxon>Metazoa</taxon>
        <taxon>Chordata</taxon>
        <taxon>Craniata</taxon>
        <taxon>Vertebrata</taxon>
        <taxon>Euteleostomi</taxon>
        <taxon>Actinopterygii</taxon>
        <taxon>Neopterygii</taxon>
        <taxon>Teleostei</taxon>
        <taxon>Neoteleostei</taxon>
        <taxon>Acanthomorphata</taxon>
        <taxon>Eupercaria</taxon>
        <taxon>Perciformes</taxon>
        <taxon>Cottioidei</taxon>
        <taxon>Gasterosteales</taxon>
        <taxon>Gasterosteidae</taxon>
        <taxon>Gasterosteus</taxon>
    </lineage>
</organism>
<dbReference type="FunFam" id="2.60.40.10:FF:000347">
    <property type="entry name" value="Neuronal cell adhesion molecule"/>
    <property type="match status" value="1"/>
</dbReference>
<dbReference type="InterPro" id="IPR003961">
    <property type="entry name" value="FN3_dom"/>
</dbReference>
<dbReference type="InterPro" id="IPR026966">
    <property type="entry name" value="Neurofascin/L1/NrCAM_C"/>
</dbReference>
<dbReference type="FunFam" id="2.60.40.10:FF:000100">
    <property type="entry name" value="Neuronal cell adhesion molecule a"/>
    <property type="match status" value="1"/>
</dbReference>
<dbReference type="Pfam" id="PF13927">
    <property type="entry name" value="Ig_3"/>
    <property type="match status" value="2"/>
</dbReference>
<dbReference type="PANTHER" id="PTHR44170:SF15">
    <property type="entry name" value="NEURONAL CELL ADHESION MOLECULE"/>
    <property type="match status" value="1"/>
</dbReference>
<evidence type="ECO:0000256" key="7">
    <source>
        <dbReference type="ARBA" id="ARBA00022737"/>
    </source>
</evidence>